<dbReference type="REBASE" id="165597">
    <property type="entry name" value="M.MmaSP1ORF13255P"/>
</dbReference>
<comment type="caution">
    <text evidence="8">The sequence shown here is derived from an EMBL/GenBank/DDBJ whole genome shotgun (WGS) entry which is preliminary data.</text>
</comment>
<dbReference type="EC" id="2.1.1.37" evidence="1"/>
<dbReference type="STRING" id="1285242.A6A04_13255"/>
<gene>
    <name evidence="8" type="ORF">A6A04_13255</name>
</gene>
<dbReference type="OrthoDB" id="9813719at2"/>
<comment type="similarity">
    <text evidence="7">Belongs to the class I-like SAM-binding methyltransferase superfamily. C5-methyltransferase family.</text>
</comment>
<dbReference type="SUPFAM" id="SSF53335">
    <property type="entry name" value="S-adenosyl-L-methionine-dependent methyltransferases"/>
    <property type="match status" value="1"/>
</dbReference>
<dbReference type="InterPro" id="IPR029063">
    <property type="entry name" value="SAM-dependent_MTases_sf"/>
</dbReference>
<dbReference type="GO" id="GO:0004519">
    <property type="term" value="F:endonuclease activity"/>
    <property type="evidence" value="ECO:0007669"/>
    <property type="project" value="UniProtKB-KW"/>
</dbReference>
<dbReference type="InterPro" id="IPR001525">
    <property type="entry name" value="C5_MeTfrase"/>
</dbReference>
<dbReference type="Pfam" id="PF00145">
    <property type="entry name" value="DNA_methylase"/>
    <property type="match status" value="2"/>
</dbReference>
<evidence type="ECO:0000256" key="1">
    <source>
        <dbReference type="ARBA" id="ARBA00011975"/>
    </source>
</evidence>
<proteinExistence type="inferred from homology"/>
<protein>
    <recommendedName>
        <fullName evidence="1">DNA (cytosine-5-)-methyltransferase</fullName>
        <ecNumber evidence="1">2.1.1.37</ecNumber>
    </recommendedName>
</protein>
<dbReference type="PROSITE" id="PS51679">
    <property type="entry name" value="SAM_MT_C5"/>
    <property type="match status" value="1"/>
</dbReference>
<evidence type="ECO:0000256" key="5">
    <source>
        <dbReference type="ARBA" id="ARBA00022747"/>
    </source>
</evidence>
<evidence type="ECO:0000256" key="2">
    <source>
        <dbReference type="ARBA" id="ARBA00022603"/>
    </source>
</evidence>
<keyword evidence="8" id="KW-0378">Hydrolase</keyword>
<keyword evidence="8" id="KW-0540">Nuclease</keyword>
<dbReference type="RefSeq" id="WP_068489863.1">
    <property type="nucleotide sequence ID" value="NZ_LWQT01000038.1"/>
</dbReference>
<keyword evidence="2 7" id="KW-0489">Methyltransferase</keyword>
<evidence type="ECO:0000256" key="6">
    <source>
        <dbReference type="ARBA" id="ARBA00047422"/>
    </source>
</evidence>
<dbReference type="AlphaFoldDB" id="A0A178MWK5"/>
<name>A0A178MWK5_9PROT</name>
<evidence type="ECO:0000256" key="4">
    <source>
        <dbReference type="ARBA" id="ARBA00022691"/>
    </source>
</evidence>
<dbReference type="PRINTS" id="PR00105">
    <property type="entry name" value="C5METTRFRASE"/>
</dbReference>
<organism evidence="8 9">
    <name type="scientific">Paramagnetospirillum marisnigri</name>
    <dbReference type="NCBI Taxonomy" id="1285242"/>
    <lineage>
        <taxon>Bacteria</taxon>
        <taxon>Pseudomonadati</taxon>
        <taxon>Pseudomonadota</taxon>
        <taxon>Alphaproteobacteria</taxon>
        <taxon>Rhodospirillales</taxon>
        <taxon>Magnetospirillaceae</taxon>
        <taxon>Paramagnetospirillum</taxon>
    </lineage>
</organism>
<comment type="catalytic activity">
    <reaction evidence="6">
        <text>a 2'-deoxycytidine in DNA + S-adenosyl-L-methionine = a 5-methyl-2'-deoxycytidine in DNA + S-adenosyl-L-homocysteine + H(+)</text>
        <dbReference type="Rhea" id="RHEA:13681"/>
        <dbReference type="Rhea" id="RHEA-COMP:11369"/>
        <dbReference type="Rhea" id="RHEA-COMP:11370"/>
        <dbReference type="ChEBI" id="CHEBI:15378"/>
        <dbReference type="ChEBI" id="CHEBI:57856"/>
        <dbReference type="ChEBI" id="CHEBI:59789"/>
        <dbReference type="ChEBI" id="CHEBI:85452"/>
        <dbReference type="ChEBI" id="CHEBI:85454"/>
        <dbReference type="EC" id="2.1.1.37"/>
    </reaction>
</comment>
<dbReference type="GO" id="GO:0003886">
    <property type="term" value="F:DNA (cytosine-5-)-methyltransferase activity"/>
    <property type="evidence" value="ECO:0007669"/>
    <property type="project" value="UniProtKB-EC"/>
</dbReference>
<dbReference type="GO" id="GO:0009307">
    <property type="term" value="P:DNA restriction-modification system"/>
    <property type="evidence" value="ECO:0007669"/>
    <property type="project" value="UniProtKB-KW"/>
</dbReference>
<dbReference type="GO" id="GO:0003677">
    <property type="term" value="F:DNA binding"/>
    <property type="evidence" value="ECO:0007669"/>
    <property type="project" value="TreeGrafter"/>
</dbReference>
<sequence length="555" mass="59955">MTFMFPDATPSKSRQGEIIVVGFAGGGGSCEGIREALGYSPQEALNHDPEAVAMHMVNHPDTNHWCQNIWQANPHDVAAGRPIGAAWFSPDCKHFSKAKGGKPREKNIRDLAWVVVGYAKLPRHIRPRVIFLENVEEFRTWGPLLDDGTPCLDRRGETFAKWVGEVKRLGYRVEWRELRACDFGAPTIRKRLFLIARCDGERIIWPEPTHGPGRPLPYRTAAEIIDWSLPCPSIFDRARPLADATCRRVATGTMRYVVNAAKPFIVRIGHTGHGDSGKVRDMNDPLSTVCTKAEHLLVSPVLTGCGGRAAQSPPRPADKPMGTITAKADQILVAASLVQTGYGERDGQAPRALDIEKPLGTVVAGGGKHALVAAFLAKHYGGVVGHGVEKPIGTVTTADHHSVVAAHLTHFYSSATDGGNGNLSDPIKTVTATGQHAGLVSAFLTKYYGAAEHGQECGEPLHTVTALPRFGLVTVMVEGEPFILSDIGMRMLTPRELFSAQGFPESYIIDLEHNGKPLSKRAQVRMAGNSVCPPMAAALVGANVPEMAVQREAAE</sequence>
<accession>A0A178MWK5</accession>
<dbReference type="PANTHER" id="PTHR10629:SF52">
    <property type="entry name" value="DNA (CYTOSINE-5)-METHYLTRANSFERASE 1"/>
    <property type="match status" value="1"/>
</dbReference>
<keyword evidence="3 7" id="KW-0808">Transferase</keyword>
<evidence type="ECO:0000313" key="8">
    <source>
        <dbReference type="EMBL" id="OAN53855.1"/>
    </source>
</evidence>
<evidence type="ECO:0000256" key="3">
    <source>
        <dbReference type="ARBA" id="ARBA00022679"/>
    </source>
</evidence>
<evidence type="ECO:0000313" key="9">
    <source>
        <dbReference type="Proteomes" id="UP000078428"/>
    </source>
</evidence>
<dbReference type="GO" id="GO:0032259">
    <property type="term" value="P:methylation"/>
    <property type="evidence" value="ECO:0007669"/>
    <property type="project" value="UniProtKB-KW"/>
</dbReference>
<evidence type="ECO:0000256" key="7">
    <source>
        <dbReference type="PROSITE-ProRule" id="PRU01016"/>
    </source>
</evidence>
<dbReference type="GO" id="GO:0044027">
    <property type="term" value="P:negative regulation of gene expression via chromosomal CpG island methylation"/>
    <property type="evidence" value="ECO:0007669"/>
    <property type="project" value="TreeGrafter"/>
</dbReference>
<keyword evidence="9" id="KW-1185">Reference proteome</keyword>
<dbReference type="Proteomes" id="UP000078428">
    <property type="component" value="Unassembled WGS sequence"/>
</dbReference>
<reference evidence="8 9" key="1">
    <citation type="submission" date="2016-04" db="EMBL/GenBank/DDBJ databases">
        <title>Draft genome sequence of freshwater magnetotactic bacteria Magnetospirillum marisnigri SP-1 and Magnetospirillum moscoviense BB-1.</title>
        <authorList>
            <person name="Koziaeva V."/>
            <person name="Dziuba M.V."/>
            <person name="Ivanov T.M."/>
            <person name="Kuznetsov B."/>
            <person name="Grouzdev D.S."/>
        </authorList>
    </citation>
    <scope>NUCLEOTIDE SEQUENCE [LARGE SCALE GENOMIC DNA]</scope>
    <source>
        <strain evidence="8 9">SP-1</strain>
    </source>
</reference>
<keyword evidence="4 7" id="KW-0949">S-adenosyl-L-methionine</keyword>
<dbReference type="InterPro" id="IPR050390">
    <property type="entry name" value="C5-Methyltransferase"/>
</dbReference>
<dbReference type="Gene3D" id="3.40.50.150">
    <property type="entry name" value="Vaccinia Virus protein VP39"/>
    <property type="match status" value="1"/>
</dbReference>
<keyword evidence="5" id="KW-0680">Restriction system</keyword>
<dbReference type="Gene3D" id="3.90.120.10">
    <property type="entry name" value="DNA Methylase, subunit A, domain 2"/>
    <property type="match status" value="1"/>
</dbReference>
<feature type="active site" evidence="7">
    <location>
        <position position="92"/>
    </location>
</feature>
<dbReference type="EMBL" id="LWQT01000038">
    <property type="protein sequence ID" value="OAN53855.1"/>
    <property type="molecule type" value="Genomic_DNA"/>
</dbReference>
<dbReference type="PANTHER" id="PTHR10629">
    <property type="entry name" value="CYTOSINE-SPECIFIC METHYLTRANSFERASE"/>
    <property type="match status" value="1"/>
</dbReference>
<keyword evidence="8" id="KW-0255">Endonuclease</keyword>